<keyword evidence="5" id="KW-0862">Zinc</keyword>
<dbReference type="EMBL" id="JAFIMR010000033">
    <property type="protein sequence ID" value="KAI1859855.1"/>
    <property type="molecule type" value="Genomic_DNA"/>
</dbReference>
<dbReference type="Gene3D" id="1.10.1380.10">
    <property type="entry name" value="Neutral endopeptidase , domain2"/>
    <property type="match status" value="1"/>
</dbReference>
<dbReference type="InterPro" id="IPR000718">
    <property type="entry name" value="Peptidase_M13"/>
</dbReference>
<dbReference type="Proteomes" id="UP000829685">
    <property type="component" value="Unassembled WGS sequence"/>
</dbReference>
<dbReference type="PROSITE" id="PS51885">
    <property type="entry name" value="NEPRILYSIN"/>
    <property type="match status" value="1"/>
</dbReference>
<organism evidence="9 10">
    <name type="scientific">Neoarthrinium moseri</name>
    <dbReference type="NCBI Taxonomy" id="1658444"/>
    <lineage>
        <taxon>Eukaryota</taxon>
        <taxon>Fungi</taxon>
        <taxon>Dikarya</taxon>
        <taxon>Ascomycota</taxon>
        <taxon>Pezizomycotina</taxon>
        <taxon>Sordariomycetes</taxon>
        <taxon>Xylariomycetidae</taxon>
        <taxon>Amphisphaeriales</taxon>
        <taxon>Apiosporaceae</taxon>
        <taxon>Neoarthrinium</taxon>
    </lineage>
</organism>
<dbReference type="PRINTS" id="PR00786">
    <property type="entry name" value="NEPRILYSIN"/>
</dbReference>
<evidence type="ECO:0000256" key="1">
    <source>
        <dbReference type="ARBA" id="ARBA00001947"/>
    </source>
</evidence>
<dbReference type="PANTHER" id="PTHR11733:SF240">
    <property type="entry name" value="GH14155P-RELATED"/>
    <property type="match status" value="1"/>
</dbReference>
<dbReference type="GO" id="GO:0004222">
    <property type="term" value="F:metalloendopeptidase activity"/>
    <property type="evidence" value="ECO:0007669"/>
    <property type="project" value="InterPro"/>
</dbReference>
<keyword evidence="3" id="KW-0479">Metal-binding</keyword>
<dbReference type="InterPro" id="IPR008753">
    <property type="entry name" value="Peptidase_M13_N"/>
</dbReference>
<dbReference type="InterPro" id="IPR042089">
    <property type="entry name" value="Peptidase_M13_dom_2"/>
</dbReference>
<evidence type="ECO:0000259" key="7">
    <source>
        <dbReference type="Pfam" id="PF01431"/>
    </source>
</evidence>
<comment type="caution">
    <text evidence="9">The sequence shown here is derived from an EMBL/GenBank/DDBJ whole genome shotgun (WGS) entry which is preliminary data.</text>
</comment>
<gene>
    <name evidence="9" type="ORF">JX265_010304</name>
</gene>
<dbReference type="AlphaFoldDB" id="A0A9P9WEZ5"/>
<comment type="cofactor">
    <cofactor evidence="1">
        <name>Zn(2+)</name>
        <dbReference type="ChEBI" id="CHEBI:29105"/>
    </cofactor>
</comment>
<dbReference type="GO" id="GO:0016485">
    <property type="term" value="P:protein processing"/>
    <property type="evidence" value="ECO:0007669"/>
    <property type="project" value="TreeGrafter"/>
</dbReference>
<dbReference type="InterPro" id="IPR018497">
    <property type="entry name" value="Peptidase_M13_C"/>
</dbReference>
<accession>A0A9P9WEZ5</accession>
<sequence length="684" mass="76166">MGYFNTSLCLTPECVQTASTILQYMAPNYQALDPCEDFDQYVCGGYPSRFPERESSAPLDEKTIDNAFIIKTVLDAEYHGDSNKSSKADRDVFQLLQDNYRACMDASAIEAETESSARAIFSDIMGLFPVSDSEYIPNATYSVNDYEAWSSLQAYLSFIDIHVLYKYSPLNNYFENTTTYVPSIDPRSATSLGSQNATQLSSKLQAIFVSDTARNASDEIAQGVVNLEAQLQSAIQLITSEYGFLAGSDNISSLPVELSVSTVMKDLAPAAFKLEKAIIPGQKYFANISAILKATPKATIQAYSLLLAESSLSSVLLVDDTQTDIQRFEKVCSAHIDKTMGWIASKVFVDAAYSDGLTSFVDTIVEDLRSAFMARIDANKWMTDAAKKIAKEKAKAIKKNIAYPKEVPNVKNATDLLEFYEGYTVSDSHFNNTMQYRQLKNKRNWNQLVKPTPEWDSSNHAYIVNAQYNPLLNSMFFPAGILQNPFFSTGIPQYLAYGGFGAISGHEITHGFDAQGSLFDKNGLLVEAQYDNKTTQGFLQRTKCFIEQYSNHSLHADFPIQGSPIRDPKTNSTLHVNGEKTLNENIADAGGVATAYTAWLKRRESEPQNNPKLPGLDNFTPEQLFFVSFGQLWCHRQDAKGLITQVSTDVHAPNQSRNRGMTENSAEFKKAFNCKKKEPVCEMW</sequence>
<keyword evidence="10" id="KW-1185">Reference proteome</keyword>
<name>A0A9P9WEZ5_9PEZI</name>
<proteinExistence type="predicted"/>
<dbReference type="PANTHER" id="PTHR11733">
    <property type="entry name" value="ZINC METALLOPROTEASE FAMILY M13 NEPRILYSIN-RELATED"/>
    <property type="match status" value="1"/>
</dbReference>
<dbReference type="CDD" id="cd08662">
    <property type="entry name" value="M13"/>
    <property type="match status" value="1"/>
</dbReference>
<evidence type="ECO:0000256" key="5">
    <source>
        <dbReference type="ARBA" id="ARBA00022833"/>
    </source>
</evidence>
<reference evidence="9" key="1">
    <citation type="submission" date="2021-03" db="EMBL/GenBank/DDBJ databases">
        <title>Revisited historic fungal species revealed as producer of novel bioactive compounds through whole genome sequencing and comparative genomics.</title>
        <authorList>
            <person name="Vignolle G.A."/>
            <person name="Hochenegger N."/>
            <person name="Mach R.L."/>
            <person name="Mach-Aigner A.R."/>
            <person name="Javad Rahimi M."/>
            <person name="Salim K.A."/>
            <person name="Chan C.M."/>
            <person name="Lim L.B.L."/>
            <person name="Cai F."/>
            <person name="Druzhinina I.S."/>
            <person name="U'Ren J.M."/>
            <person name="Derntl C."/>
        </authorList>
    </citation>
    <scope>NUCLEOTIDE SEQUENCE</scope>
    <source>
        <strain evidence="9">TUCIM 5799</strain>
    </source>
</reference>
<evidence type="ECO:0000256" key="2">
    <source>
        <dbReference type="ARBA" id="ARBA00022670"/>
    </source>
</evidence>
<dbReference type="Pfam" id="PF01431">
    <property type="entry name" value="Peptidase_M13"/>
    <property type="match status" value="1"/>
</dbReference>
<evidence type="ECO:0000256" key="3">
    <source>
        <dbReference type="ARBA" id="ARBA00022723"/>
    </source>
</evidence>
<keyword evidence="2" id="KW-0645">Protease</keyword>
<evidence type="ECO:0000256" key="4">
    <source>
        <dbReference type="ARBA" id="ARBA00022801"/>
    </source>
</evidence>
<dbReference type="Gene3D" id="3.40.390.10">
    <property type="entry name" value="Collagenase (Catalytic Domain)"/>
    <property type="match status" value="1"/>
</dbReference>
<feature type="domain" description="Peptidase M13 N-terminal" evidence="8">
    <location>
        <begin position="34"/>
        <end position="404"/>
    </location>
</feature>
<dbReference type="GO" id="GO:0046872">
    <property type="term" value="F:metal ion binding"/>
    <property type="evidence" value="ECO:0007669"/>
    <property type="project" value="UniProtKB-KW"/>
</dbReference>
<evidence type="ECO:0000256" key="6">
    <source>
        <dbReference type="ARBA" id="ARBA00023049"/>
    </source>
</evidence>
<keyword evidence="6" id="KW-0482">Metalloprotease</keyword>
<evidence type="ECO:0000259" key="8">
    <source>
        <dbReference type="Pfam" id="PF05649"/>
    </source>
</evidence>
<evidence type="ECO:0000313" key="9">
    <source>
        <dbReference type="EMBL" id="KAI1859855.1"/>
    </source>
</evidence>
<keyword evidence="4" id="KW-0378">Hydrolase</keyword>
<evidence type="ECO:0008006" key="11">
    <source>
        <dbReference type="Google" id="ProtNLM"/>
    </source>
</evidence>
<dbReference type="Pfam" id="PF05649">
    <property type="entry name" value="Peptidase_M13_N"/>
    <property type="match status" value="1"/>
</dbReference>
<evidence type="ECO:0000313" key="10">
    <source>
        <dbReference type="Proteomes" id="UP000829685"/>
    </source>
</evidence>
<feature type="domain" description="Peptidase M13 C-terminal" evidence="7">
    <location>
        <begin position="465"/>
        <end position="680"/>
    </location>
</feature>
<dbReference type="GO" id="GO:0005886">
    <property type="term" value="C:plasma membrane"/>
    <property type="evidence" value="ECO:0007669"/>
    <property type="project" value="TreeGrafter"/>
</dbReference>
<protein>
    <recommendedName>
        <fullName evidence="11">Endothelin-converting enzyme 1</fullName>
    </recommendedName>
</protein>
<dbReference type="SUPFAM" id="SSF55486">
    <property type="entry name" value="Metalloproteases ('zincins'), catalytic domain"/>
    <property type="match status" value="1"/>
</dbReference>
<dbReference type="InterPro" id="IPR024079">
    <property type="entry name" value="MetalloPept_cat_dom_sf"/>
</dbReference>